<keyword evidence="3" id="KW-1185">Reference proteome</keyword>
<accession>A0A4Q7MBT0</accession>
<feature type="transmembrane region" description="Helical" evidence="1">
    <location>
        <begin position="337"/>
        <end position="365"/>
    </location>
</feature>
<protein>
    <recommendedName>
        <fullName evidence="4">FtsX-like permease family protein</fullName>
    </recommendedName>
</protein>
<dbReference type="InterPro" id="IPR050250">
    <property type="entry name" value="Macrolide_Exporter_MacB"/>
</dbReference>
<feature type="transmembrane region" description="Helical" evidence="1">
    <location>
        <begin position="12"/>
        <end position="36"/>
    </location>
</feature>
<name>A0A4Q7MBT0_9MICO</name>
<evidence type="ECO:0000313" key="2">
    <source>
        <dbReference type="EMBL" id="RZS64172.1"/>
    </source>
</evidence>
<dbReference type="OrthoDB" id="3719151at2"/>
<feature type="transmembrane region" description="Helical" evidence="1">
    <location>
        <begin position="936"/>
        <end position="959"/>
    </location>
</feature>
<keyword evidence="1" id="KW-0812">Transmembrane</keyword>
<evidence type="ECO:0000313" key="3">
    <source>
        <dbReference type="Proteomes" id="UP000293289"/>
    </source>
</evidence>
<gene>
    <name evidence="2" type="ORF">EV187_2552</name>
</gene>
<dbReference type="EMBL" id="SGWY01000003">
    <property type="protein sequence ID" value="RZS64172.1"/>
    <property type="molecule type" value="Genomic_DNA"/>
</dbReference>
<dbReference type="Proteomes" id="UP000293289">
    <property type="component" value="Unassembled WGS sequence"/>
</dbReference>
<keyword evidence="1" id="KW-0472">Membrane</keyword>
<feature type="transmembrane region" description="Helical" evidence="1">
    <location>
        <begin position="377"/>
        <end position="398"/>
    </location>
</feature>
<feature type="transmembrane region" description="Helical" evidence="1">
    <location>
        <begin position="296"/>
        <end position="316"/>
    </location>
</feature>
<dbReference type="PANTHER" id="PTHR30572:SF4">
    <property type="entry name" value="ABC TRANSPORTER PERMEASE YTRF"/>
    <property type="match status" value="1"/>
</dbReference>
<feature type="transmembrane region" description="Helical" evidence="1">
    <location>
        <begin position="979"/>
        <end position="1007"/>
    </location>
</feature>
<evidence type="ECO:0000256" key="1">
    <source>
        <dbReference type="SAM" id="Phobius"/>
    </source>
</evidence>
<evidence type="ECO:0008006" key="4">
    <source>
        <dbReference type="Google" id="ProtNLM"/>
    </source>
</evidence>
<feature type="transmembrane region" description="Helical" evidence="1">
    <location>
        <begin position="459"/>
        <end position="478"/>
    </location>
</feature>
<feature type="transmembrane region" description="Helical" evidence="1">
    <location>
        <begin position="419"/>
        <end position="439"/>
    </location>
</feature>
<reference evidence="2 3" key="1">
    <citation type="submission" date="2019-02" db="EMBL/GenBank/DDBJ databases">
        <title>Genomic Encyclopedia of Type Strains, Phase IV (KMG-IV): sequencing the most valuable type-strain genomes for metagenomic binning, comparative biology and taxonomic classification.</title>
        <authorList>
            <person name="Goeker M."/>
        </authorList>
    </citation>
    <scope>NUCLEOTIDE SEQUENCE [LARGE SCALE GENOMIC DNA]</scope>
    <source>
        <strain evidence="2 3">DSM 43045</strain>
    </source>
</reference>
<feature type="transmembrane region" description="Helical" evidence="1">
    <location>
        <begin position="883"/>
        <end position="908"/>
    </location>
</feature>
<organism evidence="2 3">
    <name type="scientific">Agromyces ramosus</name>
    <dbReference type="NCBI Taxonomy" id="33879"/>
    <lineage>
        <taxon>Bacteria</taxon>
        <taxon>Bacillati</taxon>
        <taxon>Actinomycetota</taxon>
        <taxon>Actinomycetes</taxon>
        <taxon>Micrococcales</taxon>
        <taxon>Microbacteriaceae</taxon>
        <taxon>Agromyces</taxon>
    </lineage>
</organism>
<proteinExistence type="predicted"/>
<comment type="caution">
    <text evidence="2">The sequence shown here is derived from an EMBL/GenBank/DDBJ whole genome shotgun (WGS) entry which is preliminary data.</text>
</comment>
<dbReference type="GO" id="GO:0005886">
    <property type="term" value="C:plasma membrane"/>
    <property type="evidence" value="ECO:0007669"/>
    <property type="project" value="TreeGrafter"/>
</dbReference>
<dbReference type="PANTHER" id="PTHR30572">
    <property type="entry name" value="MEMBRANE COMPONENT OF TRANSPORTER-RELATED"/>
    <property type="match status" value="1"/>
</dbReference>
<dbReference type="GO" id="GO:0022857">
    <property type="term" value="F:transmembrane transporter activity"/>
    <property type="evidence" value="ECO:0007669"/>
    <property type="project" value="TreeGrafter"/>
</dbReference>
<keyword evidence="1" id="KW-1133">Transmembrane helix</keyword>
<dbReference type="AlphaFoldDB" id="A0A4Q7MBT0"/>
<sequence length="1021" mass="100339">MGATRIAFARAAARAGVLGSIAAVVFLLAGLGTAVVDSLAGSSTSGLRDGLAAATGTDGAVRWQIRVARDPEAQADAAASVLDRMLVPHGVAWSRSVETAPVDARHGDDPLAAVLLADDGVPGRSELVSGSWPGDADALVAAAADDAMPATLHAGAATALGLAPGDVVELADGDGPRRLVVVGTWRPLDPNEPAWFGEPIVASGAIEGGVGPFVVGDEALVDLPAATVVRWTALVDPPAMTASVATQLRAALPNVEPALRAEEAIGTDGLGASGGLASTLDRLLAGLGAVRAITPLPVLLLAFSGFAALDRLAALLGASRRGETVLLRARGASPWRLAGDAAIEVVVVGIPAAAAGAVAATGLLALVRPGEERSWPVALLAASVALAGALLLTAGRTWRDATRPVVRGAGDEVGRMPRAALAGGVVVVAVAAAVSLWQFRLYGSPLVTGASGALEVDVVAVLAPVLLLLALSLAALGLTRPIGGLLERAAGRRPGLVPALPMRQLARRAGLYSSASFVAMLGVSGLTLTAVFAGSWQALDAEAAAIRTGGEVRVAYAGRDLVRGEDPDALVDPFAAVDDVSASVPVVRGEARIGSDPTTIVAVPAAELAGVAPGVGAAADATALAALAAAGESIAPALPPGAEAVTAAVRIEAPAGTPGTVAVSAWVLGAGGAASRLAAGDVDVASGGGITRAVLPDAPGLRLLGFEAALAGSQGAAPVTVEIGDVGVDGAGDAGAEPGGLAVTGTAELSATSPSGRIRTSGSPAEPVPVLLGAELAARIRAHPGDPLAFRLLTGGADVDAVVAGVVPAVPGVGDAGILADLGTLSGAAFDADAGVPATTEAWLASPEPERVAAALERDRTTALATSTRDDASSAPLIGPAVAALWAGAAGALLFALIAVVALVAALARTRFGEVVVLRALGTPARLQARARFAELAAALSAAAVIGILIGAVTAFATARELARASVAGTPGALPVAAHVAWLPWAAGLVAFLVLSATVGAVAAASVRREASRPGLREEER</sequence>
<feature type="transmembrane region" description="Helical" evidence="1">
    <location>
        <begin position="511"/>
        <end position="536"/>
    </location>
</feature>
<dbReference type="RefSeq" id="WP_130353444.1">
    <property type="nucleotide sequence ID" value="NZ_SGWY01000003.1"/>
</dbReference>